<protein>
    <submittedName>
        <fullName evidence="1">Type VII secretion system-associated protein</fullName>
    </submittedName>
</protein>
<dbReference type="NCBIfam" id="NF033532">
    <property type="entry name" value="lone7para_assoc"/>
    <property type="match status" value="1"/>
</dbReference>
<organism evidence="1 2">
    <name type="scientific">Solihabitans fulvus</name>
    <dbReference type="NCBI Taxonomy" id="1892852"/>
    <lineage>
        <taxon>Bacteria</taxon>
        <taxon>Bacillati</taxon>
        <taxon>Actinomycetota</taxon>
        <taxon>Actinomycetes</taxon>
        <taxon>Pseudonocardiales</taxon>
        <taxon>Pseudonocardiaceae</taxon>
        <taxon>Solihabitans</taxon>
    </lineage>
</organism>
<dbReference type="Proteomes" id="UP000323454">
    <property type="component" value="Unassembled WGS sequence"/>
</dbReference>
<sequence length="180" mass="19317">METPLADDQAQPPAEQQNWMMFIDPAWDPARDGTPPPEAVLGGWLLDQDGAPGLFHPNAEYRPLHPDSPTDPIDASLRQVLAGQQSADLLLTALRGSYLEIALGEDDRPIVTPAPDLVHCVLVVTAAVHKDKVIPDRWRQVGLAELVALLPEGVDVLINPGAPASMRLLASVLREAVAAP</sequence>
<accession>A0A5B2XT60</accession>
<evidence type="ECO:0000313" key="2">
    <source>
        <dbReference type="Proteomes" id="UP000323454"/>
    </source>
</evidence>
<name>A0A5B2XT60_9PSEU</name>
<gene>
    <name evidence="1" type="ORF">F0L68_02045</name>
</gene>
<dbReference type="EMBL" id="VUOB01000002">
    <property type="protein sequence ID" value="KAA2266543.1"/>
    <property type="molecule type" value="Genomic_DNA"/>
</dbReference>
<dbReference type="InterPro" id="IPR047659">
    <property type="entry name" value="T7SS_assoc"/>
</dbReference>
<evidence type="ECO:0000313" key="1">
    <source>
        <dbReference type="EMBL" id="KAA2266543.1"/>
    </source>
</evidence>
<dbReference type="AlphaFoldDB" id="A0A5B2XT60"/>
<proteinExistence type="predicted"/>
<keyword evidence="2" id="KW-1185">Reference proteome</keyword>
<dbReference type="OrthoDB" id="3373807at2"/>
<reference evidence="1 2" key="1">
    <citation type="submission" date="2019-09" db="EMBL/GenBank/DDBJ databases">
        <title>Goodfellowia gen. nov., a new genus of the Pseudonocardineae related to Actinoalloteichus, containing Goodfellowia coeruleoviolacea gen. nov., comb. nov. gen. nov., comb. nov.</title>
        <authorList>
            <person name="Labeda D."/>
        </authorList>
    </citation>
    <scope>NUCLEOTIDE SEQUENCE [LARGE SCALE GENOMIC DNA]</scope>
    <source>
        <strain evidence="1 2">AN110305</strain>
    </source>
</reference>
<comment type="caution">
    <text evidence="1">The sequence shown here is derived from an EMBL/GenBank/DDBJ whole genome shotgun (WGS) entry which is preliminary data.</text>
</comment>
<reference evidence="1 2" key="2">
    <citation type="submission" date="2019-09" db="EMBL/GenBank/DDBJ databases">
        <authorList>
            <person name="Jin C."/>
        </authorList>
    </citation>
    <scope>NUCLEOTIDE SEQUENCE [LARGE SCALE GENOMIC DNA]</scope>
    <source>
        <strain evidence="1 2">AN110305</strain>
    </source>
</reference>